<keyword evidence="7" id="KW-1185">Reference proteome</keyword>
<dbReference type="Gene3D" id="1.10.10.10">
    <property type="entry name" value="Winged helix-like DNA-binding domain superfamily/Winged helix DNA-binding domain"/>
    <property type="match status" value="1"/>
</dbReference>
<keyword evidence="1" id="KW-0805">Transcription regulation</keyword>
<dbReference type="Gene3D" id="1.20.120.530">
    <property type="entry name" value="GntR ligand-binding domain-like"/>
    <property type="match status" value="1"/>
</dbReference>
<dbReference type="GO" id="GO:0003677">
    <property type="term" value="F:DNA binding"/>
    <property type="evidence" value="ECO:0007669"/>
    <property type="project" value="UniProtKB-KW"/>
</dbReference>
<feature type="compositionally biased region" description="Basic and acidic residues" evidence="4">
    <location>
        <begin position="17"/>
        <end position="38"/>
    </location>
</feature>
<evidence type="ECO:0000256" key="3">
    <source>
        <dbReference type="ARBA" id="ARBA00023163"/>
    </source>
</evidence>
<dbReference type="SMART" id="SM00345">
    <property type="entry name" value="HTH_GNTR"/>
    <property type="match status" value="1"/>
</dbReference>
<dbReference type="InterPro" id="IPR000524">
    <property type="entry name" value="Tscrpt_reg_HTH_GntR"/>
</dbReference>
<proteinExistence type="predicted"/>
<dbReference type="PRINTS" id="PR00035">
    <property type="entry name" value="HTHGNTR"/>
</dbReference>
<protein>
    <submittedName>
        <fullName evidence="6">Putative transcriptional regulatory protein, GntR family</fullName>
    </submittedName>
</protein>
<dbReference type="Proteomes" id="UP000008130">
    <property type="component" value="Chromosome"/>
</dbReference>
<dbReference type="Pfam" id="PF00392">
    <property type="entry name" value="GntR"/>
    <property type="match status" value="1"/>
</dbReference>
<feature type="domain" description="HTH gntR-type" evidence="5">
    <location>
        <begin position="40"/>
        <end position="107"/>
    </location>
</feature>
<feature type="region of interest" description="Disordered" evidence="4">
    <location>
        <begin position="1"/>
        <end position="38"/>
    </location>
</feature>
<evidence type="ECO:0000259" key="5">
    <source>
        <dbReference type="PROSITE" id="PS50949"/>
    </source>
</evidence>
<dbReference type="SUPFAM" id="SSF46785">
    <property type="entry name" value="Winged helix' DNA-binding domain"/>
    <property type="match status" value="1"/>
</dbReference>
<dbReference type="eggNOG" id="COG1802">
    <property type="taxonomic scope" value="Bacteria"/>
</dbReference>
<dbReference type="KEGG" id="pgv:SL003B_1958"/>
<accession>F2IWQ9</accession>
<dbReference type="InterPro" id="IPR036390">
    <property type="entry name" value="WH_DNA-bd_sf"/>
</dbReference>
<evidence type="ECO:0000256" key="1">
    <source>
        <dbReference type="ARBA" id="ARBA00023015"/>
    </source>
</evidence>
<evidence type="ECO:0000313" key="7">
    <source>
        <dbReference type="Proteomes" id="UP000008130"/>
    </source>
</evidence>
<dbReference type="InterPro" id="IPR008920">
    <property type="entry name" value="TF_FadR/GntR_C"/>
</dbReference>
<sequence length="250" mass="28191">MTTAVAATRRVGYRRKTAPDDRKTRAMPERTEDTTARVPRTRTEDIRLQLADEIVRGELAPGTQLDEMGLATRFRVSRTPIREALRLLETSGLVELKPHRGCFVASLSAEKLEELFVAMAELEAVCAGLAAVNMTPDERKALEVLLDAMAEPMRAGDPQRYHELNERFHNAIYDGSHNGHLAGLTLATRIRLAPFRRAQFRTLGRLARSQEEHARIVDAILRGDRKGATDVMRAHIDTVRISFETYVHQR</sequence>
<gene>
    <name evidence="6" type="ordered locus">SL003B_1958</name>
</gene>
<dbReference type="STRING" id="991905.SL003B_1958"/>
<dbReference type="PANTHER" id="PTHR43537">
    <property type="entry name" value="TRANSCRIPTIONAL REGULATOR, GNTR FAMILY"/>
    <property type="match status" value="1"/>
</dbReference>
<evidence type="ECO:0000256" key="4">
    <source>
        <dbReference type="SAM" id="MobiDB-lite"/>
    </source>
</evidence>
<dbReference type="SMART" id="SM00895">
    <property type="entry name" value="FCD"/>
    <property type="match status" value="1"/>
</dbReference>
<dbReference type="InterPro" id="IPR036388">
    <property type="entry name" value="WH-like_DNA-bd_sf"/>
</dbReference>
<dbReference type="GO" id="GO:0003700">
    <property type="term" value="F:DNA-binding transcription factor activity"/>
    <property type="evidence" value="ECO:0007669"/>
    <property type="project" value="InterPro"/>
</dbReference>
<dbReference type="SUPFAM" id="SSF48008">
    <property type="entry name" value="GntR ligand-binding domain-like"/>
    <property type="match status" value="1"/>
</dbReference>
<keyword evidence="3" id="KW-0804">Transcription</keyword>
<dbReference type="EMBL" id="CP002568">
    <property type="protein sequence ID" value="ADZ70384.1"/>
    <property type="molecule type" value="Genomic_DNA"/>
</dbReference>
<reference evidence="6 7" key="1">
    <citation type="journal article" date="2011" name="J. Bacteriol.">
        <title>Complete genome sequence of Polymorphum gilvum SL003B-26A1T, a crude oil-degrading bacterium from oil-polluted saline soil.</title>
        <authorList>
            <person name="Li S.G."/>
            <person name="Tang Y.Q."/>
            <person name="Nie Y."/>
            <person name="Cai M."/>
            <person name="Wu X.L."/>
        </authorList>
    </citation>
    <scope>NUCLEOTIDE SEQUENCE [LARGE SCALE GENOMIC DNA]</scope>
    <source>
        <strain evidence="7">LMG 25793 / CGMCC 1.9160 / SL003B-26A1</strain>
    </source>
</reference>
<dbReference type="PANTHER" id="PTHR43537:SF49">
    <property type="entry name" value="TRANSCRIPTIONAL REGULATORY PROTEIN"/>
    <property type="match status" value="1"/>
</dbReference>
<evidence type="ECO:0000256" key="2">
    <source>
        <dbReference type="ARBA" id="ARBA00023125"/>
    </source>
</evidence>
<name>F2IWQ9_POLGS</name>
<dbReference type="Pfam" id="PF07729">
    <property type="entry name" value="FCD"/>
    <property type="match status" value="1"/>
</dbReference>
<dbReference type="AlphaFoldDB" id="F2IWQ9"/>
<evidence type="ECO:0000313" key="6">
    <source>
        <dbReference type="EMBL" id="ADZ70384.1"/>
    </source>
</evidence>
<keyword evidence="2" id="KW-0238">DNA-binding</keyword>
<organism evidence="6 7">
    <name type="scientific">Polymorphum gilvum (strain LMG 25793 / CGMCC 1.9160 / SL003B-26A1)</name>
    <dbReference type="NCBI Taxonomy" id="991905"/>
    <lineage>
        <taxon>Bacteria</taxon>
        <taxon>Pseudomonadati</taxon>
        <taxon>Pseudomonadota</taxon>
        <taxon>Alphaproteobacteria</taxon>
        <taxon>Rhodobacterales</taxon>
        <taxon>Paracoccaceae</taxon>
        <taxon>Polymorphum</taxon>
    </lineage>
</organism>
<dbReference type="InterPro" id="IPR011711">
    <property type="entry name" value="GntR_C"/>
</dbReference>
<dbReference type="HOGENOM" id="CLU_017584_5_1_5"/>
<dbReference type="CDD" id="cd07377">
    <property type="entry name" value="WHTH_GntR"/>
    <property type="match status" value="1"/>
</dbReference>
<dbReference type="PROSITE" id="PS50949">
    <property type="entry name" value="HTH_GNTR"/>
    <property type="match status" value="1"/>
</dbReference>